<comment type="catalytic activity">
    <reaction evidence="1">
        <text>Hydrolysis of terminal non-reducing alpha-L-arabinofuranoside residues in alpha-L-arabinosides.</text>
        <dbReference type="EC" id="3.2.1.55"/>
    </reaction>
</comment>
<feature type="chain" id="PRO_5030839487" description="non-reducing end alpha-L-arabinofuranosidase" evidence="7">
    <location>
        <begin position="28"/>
        <end position="590"/>
    </location>
</feature>
<reference evidence="9" key="2">
    <citation type="submission" date="2021-03" db="UniProtKB">
        <authorList>
            <consortium name="EnsemblPlants"/>
        </authorList>
    </citation>
    <scope>IDENTIFICATION</scope>
</reference>
<protein>
    <recommendedName>
        <fullName evidence="3">non-reducing end alpha-L-arabinofuranosidase</fullName>
        <ecNumber evidence="3">3.2.1.55</ecNumber>
    </recommendedName>
</protein>
<dbReference type="PANTHER" id="PTHR31776">
    <property type="entry name" value="ALPHA-L-ARABINOFURANOSIDASE 1"/>
    <property type="match status" value="1"/>
</dbReference>
<dbReference type="SUPFAM" id="SSF49785">
    <property type="entry name" value="Galactose-binding domain-like"/>
    <property type="match status" value="1"/>
</dbReference>
<comment type="similarity">
    <text evidence="2">Belongs to the glycosyl hydrolase 51 family.</text>
</comment>
<dbReference type="Gramene" id="AUR62008290-RA">
    <property type="protein sequence ID" value="AUR62008290-RA:cds"/>
    <property type="gene ID" value="AUR62008290"/>
</dbReference>
<dbReference type="InterPro" id="IPR013780">
    <property type="entry name" value="Glyco_hydro_b"/>
</dbReference>
<dbReference type="InterPro" id="IPR010720">
    <property type="entry name" value="Alpha-L-AF_C"/>
</dbReference>
<accession>A0A803L8V1</accession>
<proteinExistence type="inferred from homology"/>
<dbReference type="SUPFAM" id="SSF51445">
    <property type="entry name" value="(Trans)glycosidases"/>
    <property type="match status" value="1"/>
</dbReference>
<keyword evidence="4 7" id="KW-0732">Signal</keyword>
<dbReference type="Gene3D" id="3.20.20.80">
    <property type="entry name" value="Glycosidases"/>
    <property type="match status" value="1"/>
</dbReference>
<keyword evidence="10" id="KW-1185">Reference proteome</keyword>
<evidence type="ECO:0000256" key="2">
    <source>
        <dbReference type="ARBA" id="ARBA00007186"/>
    </source>
</evidence>
<dbReference type="Pfam" id="PF22848">
    <property type="entry name" value="ASD1_dom"/>
    <property type="match status" value="1"/>
</dbReference>
<dbReference type="InterPro" id="IPR008979">
    <property type="entry name" value="Galactose-bd-like_sf"/>
</dbReference>
<keyword evidence="5" id="KW-0378">Hydrolase</keyword>
<dbReference type="EnsemblPlants" id="AUR62008290-RA">
    <property type="protein sequence ID" value="AUR62008290-RA:cds"/>
    <property type="gene ID" value="AUR62008290"/>
</dbReference>
<dbReference type="InterPro" id="IPR017853">
    <property type="entry name" value="GH"/>
</dbReference>
<evidence type="ECO:0000256" key="6">
    <source>
        <dbReference type="ARBA" id="ARBA00023180"/>
    </source>
</evidence>
<dbReference type="Pfam" id="PF06964">
    <property type="entry name" value="Alpha-L-AF_C"/>
    <property type="match status" value="1"/>
</dbReference>
<reference evidence="9" key="1">
    <citation type="journal article" date="2017" name="Nature">
        <title>The genome of Chenopodium quinoa.</title>
        <authorList>
            <person name="Jarvis D.E."/>
            <person name="Ho Y.S."/>
            <person name="Lightfoot D.J."/>
            <person name="Schmoeckel S.M."/>
            <person name="Li B."/>
            <person name="Borm T.J.A."/>
            <person name="Ohyanagi H."/>
            <person name="Mineta K."/>
            <person name="Michell C.T."/>
            <person name="Saber N."/>
            <person name="Kharbatia N.M."/>
            <person name="Rupper R.R."/>
            <person name="Sharp A.R."/>
            <person name="Dally N."/>
            <person name="Boughton B.A."/>
            <person name="Woo Y.H."/>
            <person name="Gao G."/>
            <person name="Schijlen E.G.W.M."/>
            <person name="Guo X."/>
            <person name="Momin A.A."/>
            <person name="Negrao S."/>
            <person name="Al-Babili S."/>
            <person name="Gehring C."/>
            <person name="Roessner U."/>
            <person name="Jung C."/>
            <person name="Murphy K."/>
            <person name="Arold S.T."/>
            <person name="Gojobori T."/>
            <person name="van der Linden C.G."/>
            <person name="van Loo E.N."/>
            <person name="Jellen E.N."/>
            <person name="Maughan P.J."/>
            <person name="Tester M."/>
        </authorList>
    </citation>
    <scope>NUCLEOTIDE SEQUENCE [LARGE SCALE GENOMIC DNA]</scope>
    <source>
        <strain evidence="9">cv. PI 614886</strain>
    </source>
</reference>
<dbReference type="AlphaFoldDB" id="A0A803L8V1"/>
<dbReference type="Proteomes" id="UP000596660">
    <property type="component" value="Unplaced"/>
</dbReference>
<evidence type="ECO:0000256" key="7">
    <source>
        <dbReference type="SAM" id="SignalP"/>
    </source>
</evidence>
<dbReference type="InterPro" id="IPR055235">
    <property type="entry name" value="ASD1_cat"/>
</dbReference>
<evidence type="ECO:0000256" key="4">
    <source>
        <dbReference type="ARBA" id="ARBA00022729"/>
    </source>
</evidence>
<evidence type="ECO:0000313" key="10">
    <source>
        <dbReference type="Proteomes" id="UP000596660"/>
    </source>
</evidence>
<dbReference type="SMART" id="SM00813">
    <property type="entry name" value="Alpha-L-AF_C"/>
    <property type="match status" value="1"/>
</dbReference>
<dbReference type="GO" id="GO:0046556">
    <property type="term" value="F:alpha-L-arabinofuranosidase activity"/>
    <property type="evidence" value="ECO:0007669"/>
    <property type="project" value="UniProtKB-EC"/>
</dbReference>
<organism evidence="9 10">
    <name type="scientific">Chenopodium quinoa</name>
    <name type="common">Quinoa</name>
    <dbReference type="NCBI Taxonomy" id="63459"/>
    <lineage>
        <taxon>Eukaryota</taxon>
        <taxon>Viridiplantae</taxon>
        <taxon>Streptophyta</taxon>
        <taxon>Embryophyta</taxon>
        <taxon>Tracheophyta</taxon>
        <taxon>Spermatophyta</taxon>
        <taxon>Magnoliopsida</taxon>
        <taxon>eudicotyledons</taxon>
        <taxon>Gunneridae</taxon>
        <taxon>Pentapetalae</taxon>
        <taxon>Caryophyllales</taxon>
        <taxon>Chenopodiaceae</taxon>
        <taxon>Chenopodioideae</taxon>
        <taxon>Atripliceae</taxon>
        <taxon>Chenopodium</taxon>
    </lineage>
</organism>
<keyword evidence="6" id="KW-0325">Glycoprotein</keyword>
<evidence type="ECO:0000259" key="8">
    <source>
        <dbReference type="SMART" id="SM00813"/>
    </source>
</evidence>
<dbReference type="OMA" id="LAFQHIT"/>
<dbReference type="GO" id="GO:0046373">
    <property type="term" value="P:L-arabinose metabolic process"/>
    <property type="evidence" value="ECO:0007669"/>
    <property type="project" value="InterPro"/>
</dbReference>
<evidence type="ECO:0000256" key="5">
    <source>
        <dbReference type="ARBA" id="ARBA00022801"/>
    </source>
</evidence>
<sequence>MDVSKPIFSLIVFWLLLGVFNLHLTASVPVDDNRRHLTNSVSVDVSKGHKISPVFFGIFFEEINHAGAGGLWAELVSNTGFEAGGHSMPSSINPWARIGEDEDIYIVTELVSCFKHNPVALRMDVLCEQSTCPPGGVGLYNTGYWGMNIEEGKSYIVIFYLKSTQQIDAFVAFVSEDGTRNLAFQHITVDAAIVKKWTKIEITIKARGSYKTARLQFTTSQKGTIWLDQVSAMPVDTYKGHGFRNDLMEMLLNLKPKFLRFPGGCYVEGKYLRNAFRWKERPGHFNDIWGYWSDDGIGTLEQIDNSLIAPFVQEMLDSVEFARGSPNSTWGSLRAKLGHPKPFRLNYIAFGNEGCYFDSYRGNYLKFYKSLKKIHPDIKVISNCDATLKPLDHPADIYDYHTYPNNTSEMLQLTNLFGKIRRDSGTPKAFVSEYAVRYMEGPMRNGTFGAALAEAAFLLSLEQNSDVVEMVSYAPLFLNLNNYNKSWIPDAISFNTYTVFGIASYWVVNYNDESLKLNISLNGVDSNSIIIWRKVVLTSDDLQADNTFENPVKVVPLSRILNSKVEKDILVEVQPYSLTAFDLITSKPLQ</sequence>
<dbReference type="EC" id="3.2.1.55" evidence="3"/>
<evidence type="ECO:0000256" key="1">
    <source>
        <dbReference type="ARBA" id="ARBA00001462"/>
    </source>
</evidence>
<dbReference type="PANTHER" id="PTHR31776:SF0">
    <property type="entry name" value="ALPHA-L-ARABINOFURANOSIDASE 1"/>
    <property type="match status" value="1"/>
</dbReference>
<dbReference type="Gene3D" id="2.60.40.1180">
    <property type="entry name" value="Golgi alpha-mannosidase II"/>
    <property type="match status" value="1"/>
</dbReference>
<feature type="signal peptide" evidence="7">
    <location>
        <begin position="1"/>
        <end position="27"/>
    </location>
</feature>
<name>A0A803L8V1_CHEQI</name>
<evidence type="ECO:0000313" key="9">
    <source>
        <dbReference type="EnsemblPlants" id="AUR62008290-RA:cds"/>
    </source>
</evidence>
<feature type="domain" description="Alpha-L-arabinofuranosidase C-terminal" evidence="8">
    <location>
        <begin position="432"/>
        <end position="577"/>
    </location>
</feature>
<dbReference type="InterPro" id="IPR051563">
    <property type="entry name" value="Glycosyl_Hydrolase_51"/>
</dbReference>
<evidence type="ECO:0000256" key="3">
    <source>
        <dbReference type="ARBA" id="ARBA00012670"/>
    </source>
</evidence>